<accession>A0AA35X5Z8</accession>
<evidence type="ECO:0000313" key="2">
    <source>
        <dbReference type="Proteomes" id="UP001174909"/>
    </source>
</evidence>
<dbReference type="AlphaFoldDB" id="A0AA35X5Z8"/>
<sequence length="100" mass="10718">SYHLGALQLELCDLSFWASVHCCVVSFSLAVEIREDGGKYSPGRPSGLPAAEILPRTDCASRTVASEVGRGPENWDSRFCETDSAAAGETVSSREVGRQL</sequence>
<name>A0AA35X5Z8_GEOBA</name>
<keyword evidence="2" id="KW-1185">Reference proteome</keyword>
<dbReference type="Proteomes" id="UP001174909">
    <property type="component" value="Unassembled WGS sequence"/>
</dbReference>
<comment type="caution">
    <text evidence="1">The sequence shown here is derived from an EMBL/GenBank/DDBJ whole genome shotgun (WGS) entry which is preliminary data.</text>
</comment>
<organism evidence="1 2">
    <name type="scientific">Geodia barretti</name>
    <name type="common">Barrett's horny sponge</name>
    <dbReference type="NCBI Taxonomy" id="519541"/>
    <lineage>
        <taxon>Eukaryota</taxon>
        <taxon>Metazoa</taxon>
        <taxon>Porifera</taxon>
        <taxon>Demospongiae</taxon>
        <taxon>Heteroscleromorpha</taxon>
        <taxon>Tetractinellida</taxon>
        <taxon>Astrophorina</taxon>
        <taxon>Geodiidae</taxon>
        <taxon>Geodia</taxon>
    </lineage>
</organism>
<proteinExistence type="predicted"/>
<gene>
    <name evidence="1" type="ORF">GBAR_LOCUS22716</name>
</gene>
<protein>
    <submittedName>
        <fullName evidence="1">Uncharacterized protein</fullName>
    </submittedName>
</protein>
<dbReference type="EMBL" id="CASHTH010003141">
    <property type="protein sequence ID" value="CAI8040856.1"/>
    <property type="molecule type" value="Genomic_DNA"/>
</dbReference>
<feature type="non-terminal residue" evidence="1">
    <location>
        <position position="1"/>
    </location>
</feature>
<evidence type="ECO:0000313" key="1">
    <source>
        <dbReference type="EMBL" id="CAI8040856.1"/>
    </source>
</evidence>
<reference evidence="1" key="1">
    <citation type="submission" date="2023-03" db="EMBL/GenBank/DDBJ databases">
        <authorList>
            <person name="Steffen K."/>
            <person name="Cardenas P."/>
        </authorList>
    </citation>
    <scope>NUCLEOTIDE SEQUENCE</scope>
</reference>